<accession>A0A9Q3UAT0</accession>
<reference evidence="1" key="1">
    <citation type="submission" date="2020-09" db="EMBL/GenBank/DDBJ databases">
        <title>Genome sequence of Vibrio parahaemolyticus isolates.</title>
        <authorList>
            <person name="Hammerl J.A."/>
            <person name="Strauch E."/>
        </authorList>
    </citation>
    <scope>NUCLEOTIDE SEQUENCE</scope>
    <source>
        <strain evidence="1">17-VB00146</strain>
    </source>
</reference>
<name>A0A9Q3UAT0_VIBPH</name>
<dbReference type="Proteomes" id="UP000726777">
    <property type="component" value="Unassembled WGS sequence"/>
</dbReference>
<organism evidence="1 2">
    <name type="scientific">Vibrio parahaemolyticus</name>
    <dbReference type="NCBI Taxonomy" id="670"/>
    <lineage>
        <taxon>Bacteria</taxon>
        <taxon>Pseudomonadati</taxon>
        <taxon>Pseudomonadota</taxon>
        <taxon>Gammaproteobacteria</taxon>
        <taxon>Vibrionales</taxon>
        <taxon>Vibrionaceae</taxon>
        <taxon>Vibrio</taxon>
    </lineage>
</organism>
<protein>
    <submittedName>
        <fullName evidence="1">Uncharacterized protein</fullName>
    </submittedName>
</protein>
<dbReference type="AlphaFoldDB" id="A0A9Q3UAT0"/>
<sequence>MTHIQTNPYPNETAILESHITSNWLRKQTESLAGMCRDDLMGLLDDVKQLQSAIECRVGIANAELKLIPIDSQPKEDYQNAYQFLVTDIERTEKCLNIVGGSMIEKLTFSEQSELEVEYWALSNRYAEFLVQNGYAESVEACLNDCKRYLDPNLCPDID</sequence>
<dbReference type="RefSeq" id="WP_228085530.1">
    <property type="nucleotide sequence ID" value="NZ_JACVHL010000002.1"/>
</dbReference>
<gene>
    <name evidence="1" type="ORF">IB292_02280</name>
</gene>
<proteinExistence type="predicted"/>
<evidence type="ECO:0000313" key="1">
    <source>
        <dbReference type="EMBL" id="MCC3803856.1"/>
    </source>
</evidence>
<dbReference type="EMBL" id="JACVHL010000002">
    <property type="protein sequence ID" value="MCC3803856.1"/>
    <property type="molecule type" value="Genomic_DNA"/>
</dbReference>
<evidence type="ECO:0000313" key="2">
    <source>
        <dbReference type="Proteomes" id="UP000726777"/>
    </source>
</evidence>
<comment type="caution">
    <text evidence="1">The sequence shown here is derived from an EMBL/GenBank/DDBJ whole genome shotgun (WGS) entry which is preliminary data.</text>
</comment>